<dbReference type="RefSeq" id="WP_157742567.1">
    <property type="nucleotide sequence ID" value="NZ_LT607409.1"/>
</dbReference>
<dbReference type="InterPro" id="IPR050966">
    <property type="entry name" value="Glutamyl_endopeptidase"/>
</dbReference>
<sequence length="343" mass="36452">MRRKLGFASVGIMLLASVTVAQAPAQAGTAAPNGSATVAEGRATINGRPSTDADTAAAVGDAYWTPERMRAARPAPLPDGVDAPDGEAADRPGRVGAPRDVAEPAAPRSPAAAGLRVAASGTSRTTQAVNASPGVGRVFFTHHNEDFFCSGATINNPQANLVSTAGHCVHPGDGGSVWYDNWAYAPEFTDGVAVHGLWFAKEFTSVEGWVDYGFLWWDFAFVTMHPRNGKRLVHVTGGQGLSVNQSKKLSVLLLGYPGKPPYDGESQYYDQGTTKAAGAQRIKLKDCPLNEGASGGPFLRAWDNDLRFGFVNSVMSYTFSGNMYGPYFDDDVLDIYNVAKNKQ</sequence>
<dbReference type="Gene3D" id="2.40.10.10">
    <property type="entry name" value="Trypsin-like serine proteases"/>
    <property type="match status" value="2"/>
</dbReference>
<dbReference type="Proteomes" id="UP000198224">
    <property type="component" value="Chromosome I"/>
</dbReference>
<evidence type="ECO:0000313" key="5">
    <source>
        <dbReference type="Proteomes" id="UP000198224"/>
    </source>
</evidence>
<dbReference type="AlphaFoldDB" id="A0A1C4YB50"/>
<dbReference type="SUPFAM" id="SSF50494">
    <property type="entry name" value="Trypsin-like serine proteases"/>
    <property type="match status" value="1"/>
</dbReference>
<feature type="region of interest" description="Disordered" evidence="2">
    <location>
        <begin position="72"/>
        <end position="112"/>
    </location>
</feature>
<evidence type="ECO:0000256" key="3">
    <source>
        <dbReference type="SAM" id="SignalP"/>
    </source>
</evidence>
<reference evidence="5" key="1">
    <citation type="submission" date="2016-06" db="EMBL/GenBank/DDBJ databases">
        <authorList>
            <person name="Varghese N."/>
            <person name="Submissions Spin"/>
        </authorList>
    </citation>
    <scope>NUCLEOTIDE SEQUENCE [LARGE SCALE GENOMIC DNA]</scope>
    <source>
        <strain evidence="5">DSM 45160</strain>
    </source>
</reference>
<proteinExistence type="predicted"/>
<dbReference type="PANTHER" id="PTHR15462:SF19">
    <property type="entry name" value="PEPTIDASE S1 DOMAIN-CONTAINING PROTEIN"/>
    <property type="match status" value="1"/>
</dbReference>
<dbReference type="PANTHER" id="PTHR15462">
    <property type="entry name" value="SERINE PROTEASE"/>
    <property type="match status" value="1"/>
</dbReference>
<feature type="signal peptide" evidence="3">
    <location>
        <begin position="1"/>
        <end position="23"/>
    </location>
</feature>
<feature type="chain" id="PRO_5038682877" description="V8-like Glu-specific endopeptidase" evidence="3">
    <location>
        <begin position="24"/>
        <end position="343"/>
    </location>
</feature>
<dbReference type="InterPro" id="IPR043504">
    <property type="entry name" value="Peptidase_S1_PA_chymotrypsin"/>
</dbReference>
<evidence type="ECO:0000256" key="1">
    <source>
        <dbReference type="ARBA" id="ARBA00022729"/>
    </source>
</evidence>
<keyword evidence="5" id="KW-1185">Reference proteome</keyword>
<keyword evidence="1 3" id="KW-0732">Signal</keyword>
<name>A0A1C4YB50_9ACTN</name>
<organism evidence="4 5">
    <name type="scientific">Micromonospora chokoriensis</name>
    <dbReference type="NCBI Taxonomy" id="356851"/>
    <lineage>
        <taxon>Bacteria</taxon>
        <taxon>Bacillati</taxon>
        <taxon>Actinomycetota</taxon>
        <taxon>Actinomycetes</taxon>
        <taxon>Micromonosporales</taxon>
        <taxon>Micromonosporaceae</taxon>
        <taxon>Micromonospora</taxon>
    </lineage>
</organism>
<dbReference type="InterPro" id="IPR009003">
    <property type="entry name" value="Peptidase_S1_PA"/>
</dbReference>
<evidence type="ECO:0000313" key="4">
    <source>
        <dbReference type="EMBL" id="SCF17890.1"/>
    </source>
</evidence>
<accession>A0A1C4YB50</accession>
<dbReference type="EMBL" id="LT607409">
    <property type="protein sequence ID" value="SCF17890.1"/>
    <property type="molecule type" value="Genomic_DNA"/>
</dbReference>
<protein>
    <recommendedName>
        <fullName evidence="6">V8-like Glu-specific endopeptidase</fullName>
    </recommendedName>
</protein>
<evidence type="ECO:0000256" key="2">
    <source>
        <dbReference type="SAM" id="MobiDB-lite"/>
    </source>
</evidence>
<feature type="compositionally biased region" description="Low complexity" evidence="2">
    <location>
        <begin position="103"/>
        <end position="112"/>
    </location>
</feature>
<gene>
    <name evidence="4" type="ORF">GA0070612_4496</name>
</gene>
<evidence type="ECO:0008006" key="6">
    <source>
        <dbReference type="Google" id="ProtNLM"/>
    </source>
</evidence>